<comment type="caution">
    <text evidence="3">The sequence shown here is derived from an EMBL/GenBank/DDBJ whole genome shotgun (WGS) entry which is preliminary data.</text>
</comment>
<keyword evidence="1" id="KW-0328">Glycosyltransferase</keyword>
<dbReference type="Proteomes" id="UP000177478">
    <property type="component" value="Unassembled WGS sequence"/>
</dbReference>
<dbReference type="GO" id="GO:0009244">
    <property type="term" value="P:lipopolysaccharide core region biosynthetic process"/>
    <property type="evidence" value="ECO:0007669"/>
    <property type="project" value="TreeGrafter"/>
</dbReference>
<evidence type="ECO:0000313" key="3">
    <source>
        <dbReference type="EMBL" id="OGN19567.1"/>
    </source>
</evidence>
<dbReference type="CDD" id="cd03789">
    <property type="entry name" value="GT9_LPS_heptosyltransferase"/>
    <property type="match status" value="1"/>
</dbReference>
<dbReference type="GO" id="GO:0008713">
    <property type="term" value="F:ADP-heptose-lipopolysaccharide heptosyltransferase activity"/>
    <property type="evidence" value="ECO:0007669"/>
    <property type="project" value="TreeGrafter"/>
</dbReference>
<gene>
    <name evidence="3" type="ORF">A3F25_00500</name>
</gene>
<dbReference type="EMBL" id="MGKD01000013">
    <property type="protein sequence ID" value="OGN19567.1"/>
    <property type="molecule type" value="Genomic_DNA"/>
</dbReference>
<dbReference type="SUPFAM" id="SSF53756">
    <property type="entry name" value="UDP-Glycosyltransferase/glycogen phosphorylase"/>
    <property type="match status" value="1"/>
</dbReference>
<name>A0A1F8G2J5_9BACT</name>
<keyword evidence="2" id="KW-0808">Transferase</keyword>
<dbReference type="PANTHER" id="PTHR30160:SF1">
    <property type="entry name" value="LIPOPOLYSACCHARIDE 1,2-N-ACETYLGLUCOSAMINETRANSFERASE-RELATED"/>
    <property type="match status" value="1"/>
</dbReference>
<dbReference type="AlphaFoldDB" id="A0A1F8G2J5"/>
<dbReference type="InterPro" id="IPR002201">
    <property type="entry name" value="Glyco_trans_9"/>
</dbReference>
<evidence type="ECO:0008006" key="5">
    <source>
        <dbReference type="Google" id="ProtNLM"/>
    </source>
</evidence>
<protein>
    <recommendedName>
        <fullName evidence="5">Glycosyl transferase family 9</fullName>
    </recommendedName>
</protein>
<dbReference type="Pfam" id="PF01075">
    <property type="entry name" value="Glyco_transf_9"/>
    <property type="match status" value="1"/>
</dbReference>
<evidence type="ECO:0000313" key="4">
    <source>
        <dbReference type="Proteomes" id="UP000177478"/>
    </source>
</evidence>
<dbReference type="InterPro" id="IPR051199">
    <property type="entry name" value="LPS_LOS_Heptosyltrfase"/>
</dbReference>
<accession>A0A1F8G2J5</accession>
<reference evidence="3 4" key="1">
    <citation type="journal article" date="2016" name="Nat. Commun.">
        <title>Thousands of microbial genomes shed light on interconnected biogeochemical processes in an aquifer system.</title>
        <authorList>
            <person name="Anantharaman K."/>
            <person name="Brown C.T."/>
            <person name="Hug L.A."/>
            <person name="Sharon I."/>
            <person name="Castelle C.J."/>
            <person name="Probst A.J."/>
            <person name="Thomas B.C."/>
            <person name="Singh A."/>
            <person name="Wilkins M.J."/>
            <person name="Karaoz U."/>
            <person name="Brodie E.L."/>
            <person name="Williams K.H."/>
            <person name="Hubbard S.S."/>
            <person name="Banfield J.F."/>
        </authorList>
    </citation>
    <scope>NUCLEOTIDE SEQUENCE [LARGE SCALE GENOMIC DNA]</scope>
</reference>
<dbReference type="STRING" id="1802689.A3F25_00500"/>
<proteinExistence type="predicted"/>
<dbReference type="Gene3D" id="3.40.50.2000">
    <property type="entry name" value="Glycogen Phosphorylase B"/>
    <property type="match status" value="2"/>
</dbReference>
<sequence>MINKLVVKFKNLLLFGLCLVYWIFRGSAKKTPAEVKKVLFFRSKPHVGDMVYVTPLFRAVKQTYPEAKLTLVGGGRVGEVMAFNPDIDELIFYQDNFFTILRRLRHERFDFACLANLGSIEGLALLYLSGVRCISVFTWVEAGQGSWLYNLLKRLVVTKPFQSGVYVPPLYLALLDPIKANTGDAHFRLYYSTEAKTKILQLFTEKNIDPQKDFIVGMAVGGSTPERWWPAERFARLGKYLYEKHNARLFLIGAGKDEESISETLRCLGNTPVVNLLNQPLDEFKAFIAHSKLIVGNDSGPMVTADAFDIPNLVLVGPTDEREYHRPPGSLNRIAKAEDKKINSLTIEVVQKELTVILSALGI</sequence>
<evidence type="ECO:0000256" key="1">
    <source>
        <dbReference type="ARBA" id="ARBA00022676"/>
    </source>
</evidence>
<organism evidence="3 4">
    <name type="scientific">Candidatus Yanofskybacteria bacterium RIFCSPHIGHO2_12_FULL_45_19b</name>
    <dbReference type="NCBI Taxonomy" id="1802689"/>
    <lineage>
        <taxon>Bacteria</taxon>
        <taxon>Candidatus Yanofskyibacteriota</taxon>
    </lineage>
</organism>
<evidence type="ECO:0000256" key="2">
    <source>
        <dbReference type="ARBA" id="ARBA00022679"/>
    </source>
</evidence>
<dbReference type="PANTHER" id="PTHR30160">
    <property type="entry name" value="TETRAACYLDISACCHARIDE 4'-KINASE-RELATED"/>
    <property type="match status" value="1"/>
</dbReference>
<dbReference type="GO" id="GO:0005829">
    <property type="term" value="C:cytosol"/>
    <property type="evidence" value="ECO:0007669"/>
    <property type="project" value="TreeGrafter"/>
</dbReference>